<protein>
    <submittedName>
        <fullName evidence="2">Uncharacterized protein</fullName>
    </submittedName>
</protein>
<name>A0A7S0HC03_9EUKA</name>
<evidence type="ECO:0000313" key="2">
    <source>
        <dbReference type="EMBL" id="CAD8468292.1"/>
    </source>
</evidence>
<feature type="transmembrane region" description="Helical" evidence="1">
    <location>
        <begin position="281"/>
        <end position="301"/>
    </location>
</feature>
<accession>A0A7S0HC03</accession>
<dbReference type="EMBL" id="HBEP01001942">
    <property type="protein sequence ID" value="CAD8468292.1"/>
    <property type="molecule type" value="Transcribed_RNA"/>
</dbReference>
<organism evidence="2">
    <name type="scientific">Phaeocystis antarctica</name>
    <dbReference type="NCBI Taxonomy" id="33657"/>
    <lineage>
        <taxon>Eukaryota</taxon>
        <taxon>Haptista</taxon>
        <taxon>Haptophyta</taxon>
        <taxon>Prymnesiophyceae</taxon>
        <taxon>Phaeocystales</taxon>
        <taxon>Phaeocystaceae</taxon>
        <taxon>Phaeocystis</taxon>
    </lineage>
</organism>
<keyword evidence="1" id="KW-0472">Membrane</keyword>
<evidence type="ECO:0000256" key="1">
    <source>
        <dbReference type="SAM" id="Phobius"/>
    </source>
</evidence>
<dbReference type="AlphaFoldDB" id="A0A7S0HC03"/>
<feature type="transmembrane region" description="Helical" evidence="1">
    <location>
        <begin position="95"/>
        <end position="114"/>
    </location>
</feature>
<keyword evidence="1" id="KW-1133">Transmembrane helix</keyword>
<feature type="transmembrane region" description="Helical" evidence="1">
    <location>
        <begin position="207"/>
        <end position="226"/>
    </location>
</feature>
<reference evidence="2" key="1">
    <citation type="submission" date="2021-01" db="EMBL/GenBank/DDBJ databases">
        <authorList>
            <person name="Corre E."/>
            <person name="Pelletier E."/>
            <person name="Niang G."/>
            <person name="Scheremetjew M."/>
            <person name="Finn R."/>
            <person name="Kale V."/>
            <person name="Holt S."/>
            <person name="Cochrane G."/>
            <person name="Meng A."/>
            <person name="Brown T."/>
            <person name="Cohen L."/>
        </authorList>
    </citation>
    <scope>NUCLEOTIDE SEQUENCE</scope>
    <source>
        <strain evidence="2">CCMP1374</strain>
    </source>
</reference>
<feature type="transmembrane region" description="Helical" evidence="1">
    <location>
        <begin position="180"/>
        <end position="200"/>
    </location>
</feature>
<feature type="transmembrane region" description="Helical" evidence="1">
    <location>
        <begin position="61"/>
        <end position="83"/>
    </location>
</feature>
<proteinExistence type="predicted"/>
<gene>
    <name evidence="2" type="ORF">PANT1444_LOCUS1097</name>
</gene>
<keyword evidence="1" id="KW-0812">Transmembrane</keyword>
<sequence length="362" mass="39433">MVASSAFAMRAPLMRPQLPLQLGGAAATSSLPSPLYPVAQHARLANRLTHMMAPWDAPTDWFVYGHLHLILALPTLTLLSLSPPLQRANPLQKQMSYAFIVFIVCIGVAQSFIWDSYGASMGFWEFNPDKCTTRDDIAIPIEEVLWLFHHVLKTALYQLKAFELVGVQADRGVPSPELRASVSALLVAACAFGVWALALSPDDTVKCIGLVCAFFAPVWLIIWQIGSQFVLRHANRITIGWFLPGVTTVLIDCLGQQQGVWRFPAQYLSGISEGYLKLDIVLVYMVSTFAVTGTGAIIIAATEELINRRDALGLPPPGPLDVAQYILGSMIGRDLQVADEGSAFEYDSTLAVGLPPALPQES</sequence>